<evidence type="ECO:0000256" key="1">
    <source>
        <dbReference type="SAM" id="MobiDB-lite"/>
    </source>
</evidence>
<proteinExistence type="predicted"/>
<dbReference type="Proteomes" id="UP000075809">
    <property type="component" value="Unassembled WGS sequence"/>
</dbReference>
<organism evidence="2 3">
    <name type="scientific">Mycetomoellerius zeteki</name>
    <dbReference type="NCBI Taxonomy" id="64791"/>
    <lineage>
        <taxon>Eukaryota</taxon>
        <taxon>Metazoa</taxon>
        <taxon>Ecdysozoa</taxon>
        <taxon>Arthropoda</taxon>
        <taxon>Hexapoda</taxon>
        <taxon>Insecta</taxon>
        <taxon>Pterygota</taxon>
        <taxon>Neoptera</taxon>
        <taxon>Endopterygota</taxon>
        <taxon>Hymenoptera</taxon>
        <taxon>Apocrita</taxon>
        <taxon>Aculeata</taxon>
        <taxon>Formicoidea</taxon>
        <taxon>Formicidae</taxon>
        <taxon>Myrmicinae</taxon>
        <taxon>Mycetomoellerius</taxon>
    </lineage>
</organism>
<evidence type="ECO:0000313" key="3">
    <source>
        <dbReference type="Proteomes" id="UP000075809"/>
    </source>
</evidence>
<name>A0A151WZY4_9HYME</name>
<feature type="region of interest" description="Disordered" evidence="1">
    <location>
        <begin position="1"/>
        <end position="26"/>
    </location>
</feature>
<keyword evidence="3" id="KW-1185">Reference proteome</keyword>
<dbReference type="AlphaFoldDB" id="A0A151WZY4"/>
<dbReference type="EMBL" id="KQ982625">
    <property type="protein sequence ID" value="KYQ53473.1"/>
    <property type="molecule type" value="Genomic_DNA"/>
</dbReference>
<gene>
    <name evidence="2" type="ORF">ALC60_07396</name>
</gene>
<reference evidence="2 3" key="1">
    <citation type="submission" date="2015-09" db="EMBL/GenBank/DDBJ databases">
        <title>Trachymyrmex zeteki WGS genome.</title>
        <authorList>
            <person name="Nygaard S."/>
            <person name="Hu H."/>
            <person name="Boomsma J."/>
            <person name="Zhang G."/>
        </authorList>
    </citation>
    <scope>NUCLEOTIDE SEQUENCE [LARGE SCALE GENOMIC DNA]</scope>
    <source>
        <strain evidence="2">Tzet28-1</strain>
        <tissue evidence="2">Whole body</tissue>
    </source>
</reference>
<accession>A0A151WZY4</accession>
<feature type="compositionally biased region" description="Low complexity" evidence="1">
    <location>
        <begin position="92"/>
        <end position="104"/>
    </location>
</feature>
<evidence type="ECO:0000313" key="2">
    <source>
        <dbReference type="EMBL" id="KYQ53473.1"/>
    </source>
</evidence>
<protein>
    <submittedName>
        <fullName evidence="2">Uncharacterized protein</fullName>
    </submittedName>
</protein>
<feature type="region of interest" description="Disordered" evidence="1">
    <location>
        <begin position="83"/>
        <end position="104"/>
    </location>
</feature>
<sequence length="104" mass="11310">MSMQVNKQMHGTRINGVRSNVDSGMRETIGEERSTTVFKPHRNLLAYTLVVTVVTEAPPPIVSKSLALRPFSASFGFDVTSARSSASIEGGSVRVRSSRSINRT</sequence>